<accession>A0A5C3QPE0</accession>
<dbReference type="InterPro" id="IPR055127">
    <property type="entry name" value="YEATS2_3HBD"/>
</dbReference>
<dbReference type="Proteomes" id="UP000305067">
    <property type="component" value="Unassembled WGS sequence"/>
</dbReference>
<protein>
    <recommendedName>
        <fullName evidence="6">C2H2-type domain-containing protein</fullName>
    </recommendedName>
</protein>
<evidence type="ECO:0000259" key="3">
    <source>
        <dbReference type="Pfam" id="PF25909"/>
    </source>
</evidence>
<dbReference type="Pfam" id="PF22951">
    <property type="entry name" value="3HBD"/>
    <property type="match status" value="1"/>
</dbReference>
<feature type="region of interest" description="Disordered" evidence="1">
    <location>
        <begin position="1137"/>
        <end position="1177"/>
    </location>
</feature>
<feature type="region of interest" description="Disordered" evidence="1">
    <location>
        <begin position="760"/>
        <end position="784"/>
    </location>
</feature>
<organism evidence="4 5">
    <name type="scientific">Pterulicium gracile</name>
    <dbReference type="NCBI Taxonomy" id="1884261"/>
    <lineage>
        <taxon>Eukaryota</taxon>
        <taxon>Fungi</taxon>
        <taxon>Dikarya</taxon>
        <taxon>Basidiomycota</taxon>
        <taxon>Agaricomycotina</taxon>
        <taxon>Agaricomycetes</taxon>
        <taxon>Agaricomycetidae</taxon>
        <taxon>Agaricales</taxon>
        <taxon>Pleurotineae</taxon>
        <taxon>Pterulaceae</taxon>
        <taxon>Pterulicium</taxon>
    </lineage>
</organism>
<feature type="region of interest" description="Disordered" evidence="1">
    <location>
        <begin position="1"/>
        <end position="26"/>
    </location>
</feature>
<feature type="region of interest" description="Disordered" evidence="1">
    <location>
        <begin position="696"/>
        <end position="718"/>
    </location>
</feature>
<feature type="region of interest" description="Disordered" evidence="1">
    <location>
        <begin position="605"/>
        <end position="656"/>
    </location>
</feature>
<dbReference type="OrthoDB" id="1741717at2759"/>
<keyword evidence="5" id="KW-1185">Reference proteome</keyword>
<feature type="region of interest" description="Disordered" evidence="1">
    <location>
        <begin position="271"/>
        <end position="314"/>
    </location>
</feature>
<feature type="region of interest" description="Disordered" evidence="1">
    <location>
        <begin position="552"/>
        <end position="578"/>
    </location>
</feature>
<dbReference type="Gene3D" id="2.60.40.1970">
    <property type="entry name" value="YEATS domain"/>
    <property type="match status" value="1"/>
</dbReference>
<feature type="compositionally biased region" description="Polar residues" evidence="1">
    <location>
        <begin position="372"/>
        <end position="385"/>
    </location>
</feature>
<dbReference type="InterPro" id="IPR038704">
    <property type="entry name" value="YEAST_sf"/>
</dbReference>
<dbReference type="EMBL" id="ML178822">
    <property type="protein sequence ID" value="TFL02690.1"/>
    <property type="molecule type" value="Genomic_DNA"/>
</dbReference>
<feature type="domain" description="AHC1-like C2H2 zinc-finger" evidence="3">
    <location>
        <begin position="176"/>
        <end position="210"/>
    </location>
</feature>
<evidence type="ECO:0000313" key="4">
    <source>
        <dbReference type="EMBL" id="TFL02690.1"/>
    </source>
</evidence>
<feature type="compositionally biased region" description="Acidic residues" evidence="1">
    <location>
        <begin position="1154"/>
        <end position="1177"/>
    </location>
</feature>
<evidence type="ECO:0000256" key="1">
    <source>
        <dbReference type="SAM" id="MobiDB-lite"/>
    </source>
</evidence>
<dbReference type="Pfam" id="PF25909">
    <property type="entry name" value="zf-C2H2_AHC1"/>
    <property type="match status" value="1"/>
</dbReference>
<proteinExistence type="predicted"/>
<evidence type="ECO:0000259" key="2">
    <source>
        <dbReference type="Pfam" id="PF22951"/>
    </source>
</evidence>
<name>A0A5C3QPE0_9AGAR</name>
<feature type="region of interest" description="Disordered" evidence="1">
    <location>
        <begin position="371"/>
        <end position="411"/>
    </location>
</feature>
<feature type="domain" description="YEATS" evidence="2">
    <location>
        <begin position="675"/>
        <end position="741"/>
    </location>
</feature>
<dbReference type="AlphaFoldDB" id="A0A5C3QPE0"/>
<dbReference type="STRING" id="1884261.A0A5C3QPE0"/>
<reference evidence="4 5" key="1">
    <citation type="journal article" date="2019" name="Nat. Ecol. Evol.">
        <title>Megaphylogeny resolves global patterns of mushroom evolution.</title>
        <authorList>
            <person name="Varga T."/>
            <person name="Krizsan K."/>
            <person name="Foldi C."/>
            <person name="Dima B."/>
            <person name="Sanchez-Garcia M."/>
            <person name="Sanchez-Ramirez S."/>
            <person name="Szollosi G.J."/>
            <person name="Szarkandi J.G."/>
            <person name="Papp V."/>
            <person name="Albert L."/>
            <person name="Andreopoulos W."/>
            <person name="Angelini C."/>
            <person name="Antonin V."/>
            <person name="Barry K.W."/>
            <person name="Bougher N.L."/>
            <person name="Buchanan P."/>
            <person name="Buyck B."/>
            <person name="Bense V."/>
            <person name="Catcheside P."/>
            <person name="Chovatia M."/>
            <person name="Cooper J."/>
            <person name="Damon W."/>
            <person name="Desjardin D."/>
            <person name="Finy P."/>
            <person name="Geml J."/>
            <person name="Haridas S."/>
            <person name="Hughes K."/>
            <person name="Justo A."/>
            <person name="Karasinski D."/>
            <person name="Kautmanova I."/>
            <person name="Kiss B."/>
            <person name="Kocsube S."/>
            <person name="Kotiranta H."/>
            <person name="LaButti K.M."/>
            <person name="Lechner B.E."/>
            <person name="Liimatainen K."/>
            <person name="Lipzen A."/>
            <person name="Lukacs Z."/>
            <person name="Mihaltcheva S."/>
            <person name="Morgado L.N."/>
            <person name="Niskanen T."/>
            <person name="Noordeloos M.E."/>
            <person name="Ohm R.A."/>
            <person name="Ortiz-Santana B."/>
            <person name="Ovrebo C."/>
            <person name="Racz N."/>
            <person name="Riley R."/>
            <person name="Savchenko A."/>
            <person name="Shiryaev A."/>
            <person name="Soop K."/>
            <person name="Spirin V."/>
            <person name="Szebenyi C."/>
            <person name="Tomsovsky M."/>
            <person name="Tulloss R.E."/>
            <person name="Uehling J."/>
            <person name="Grigoriev I.V."/>
            <person name="Vagvolgyi C."/>
            <person name="Papp T."/>
            <person name="Martin F.M."/>
            <person name="Miettinen O."/>
            <person name="Hibbett D.S."/>
            <person name="Nagy L.G."/>
        </authorList>
    </citation>
    <scope>NUCLEOTIDE SEQUENCE [LARGE SCALE GENOMIC DNA]</scope>
    <source>
        <strain evidence="4 5">CBS 309.79</strain>
    </source>
</reference>
<feature type="compositionally biased region" description="Basic and acidic residues" evidence="1">
    <location>
        <begin position="569"/>
        <end position="578"/>
    </location>
</feature>
<evidence type="ECO:0008006" key="6">
    <source>
        <dbReference type="Google" id="ProtNLM"/>
    </source>
</evidence>
<dbReference type="InterPro" id="IPR058706">
    <property type="entry name" value="zf-C2H2_AHC1-like"/>
</dbReference>
<evidence type="ECO:0000313" key="5">
    <source>
        <dbReference type="Proteomes" id="UP000305067"/>
    </source>
</evidence>
<gene>
    <name evidence="4" type="ORF">BDV98DRAFT_437859</name>
</gene>
<sequence>MPKRRRISIDSPQPPPSYSNEDDPEHDIREFERSSIVNSELDLEILLHERLAQRLEGRLQLADHLIGMLDTDNPTASTPPIDSIQSGYTLNGWQNVKQMASDALKLIDGPTDFLFAPPPSAPPRQRPLVPTQQIFTEEPIPAAHALRNRPERSLHARKVQFLYTQPQHTTEGGGVKVLRCPDCLRTSFTSLQGLLNHARLSHKVQYASHDECVWACAVPVEELMSATPTIVFDTRDGLMVGTSEGAGKVRGLKRLFEDAVGVGKYDEAIAKSASTSTPPSAPALESQSSTEEQFPNVDHPPPPAPIVTDTPRSSTSTAITRALGHHADTPALAPFLGKEVIKQGIRLRSDEEASVNVDAIIPKRTWRKPFEQRNTVVDNDAQQESYMDVDPPNNQPAAATEEQEESAPPIAAHSDYGLGTRFYIPVRLVIVDHSRWVPAEKLYKWMLTIDSPGYSAVHISTFVTFVKVTDETDTELDCQQHPFYFLGTTTAPFLAKLEIHMVSEQVLYAEHWVDIDPLQRGIATLGDEQIRDFGLDRKTVLRPAVHLEKATRPSWDVTPARKSGTEQGVGRDKEKDADLPHEKVLKQLAKRYPMTMREYKRNGSIIADSTANQPPADVLPISGSSSKRTRSTRSAKPVFSRKDPFQAAAASSTSTGREGFVPGIPYRLLISTKGVVMGRRKAIEWARARAIQEAYTSTSASRSSHVGPDLSAAPSNEPHPDLIPLSVGDVYAWLEDNGHFTWQGSVTPAAREKGNVIDVDADVDSQPGPSSSKPGKRKGKQAQEDEWCTVCGLLKKVHPSMWRRAEMAKKRKRAKVDQGVKAEANGIEQYAHSMPTLSHVNLPAIEQQPTGSNGGTLAGVKVEEDVEMISFRPGPYLASKQEGDLAIPKMEADKAKVPITKDAVHIPIDAEPTGPFICDIVTAPSELLLPANSKTPLLNIQTLLDSAPLIATTAPPPSSAILLSTSASSHKDLTRCVDPQIINSIASIVSHSLRKPSPLDSPNDHNDLPRYAPAQADLVEALAPYSLLGILTKSFMNRLLGMGVRVAAGDMELAKAGHISDGRDLHSVPTNRKRVALGKRLLLPSHIVRGLGGALRLMQQEQATVLGTGSAGVSADTRIEQSVAIVCSRLGTGMTSLESGLFGTGPGSDSTSDSAEDEEDDDEEEVSTDGGLDDGES</sequence>